<dbReference type="AlphaFoldDB" id="A0A4Y2Q922"/>
<gene>
    <name evidence="1" type="ORF">AVEN_178703_1</name>
</gene>
<comment type="caution">
    <text evidence="1">The sequence shown here is derived from an EMBL/GenBank/DDBJ whole genome shotgun (WGS) entry which is preliminary data.</text>
</comment>
<reference evidence="1 2" key="1">
    <citation type="journal article" date="2019" name="Sci. Rep.">
        <title>Orb-weaving spider Araneus ventricosus genome elucidates the spidroin gene catalogue.</title>
        <authorList>
            <person name="Kono N."/>
            <person name="Nakamura H."/>
            <person name="Ohtoshi R."/>
            <person name="Moran D.A.P."/>
            <person name="Shinohara A."/>
            <person name="Yoshida Y."/>
            <person name="Fujiwara M."/>
            <person name="Mori M."/>
            <person name="Tomita M."/>
            <person name="Arakawa K."/>
        </authorList>
    </citation>
    <scope>NUCLEOTIDE SEQUENCE [LARGE SCALE GENOMIC DNA]</scope>
</reference>
<organism evidence="1 2">
    <name type="scientific">Araneus ventricosus</name>
    <name type="common">Orbweaver spider</name>
    <name type="synonym">Epeira ventricosa</name>
    <dbReference type="NCBI Taxonomy" id="182803"/>
    <lineage>
        <taxon>Eukaryota</taxon>
        <taxon>Metazoa</taxon>
        <taxon>Ecdysozoa</taxon>
        <taxon>Arthropoda</taxon>
        <taxon>Chelicerata</taxon>
        <taxon>Arachnida</taxon>
        <taxon>Araneae</taxon>
        <taxon>Araneomorphae</taxon>
        <taxon>Entelegynae</taxon>
        <taxon>Araneoidea</taxon>
        <taxon>Araneidae</taxon>
        <taxon>Araneus</taxon>
    </lineage>
</organism>
<proteinExistence type="predicted"/>
<sequence>MLSVIVTLNPSELPNDNRPNRSDPSRWMGLKRIQDILYPAVLESKNKNIEKGHIRKVYFLLELDICNCLTRIPFFRSDASLQDAFWNRTKTGNFLCSQIPKNGPFFFILECVLLT</sequence>
<dbReference type="Proteomes" id="UP000499080">
    <property type="component" value="Unassembled WGS sequence"/>
</dbReference>
<protein>
    <submittedName>
        <fullName evidence="1">Uncharacterized protein</fullName>
    </submittedName>
</protein>
<evidence type="ECO:0000313" key="2">
    <source>
        <dbReference type="Proteomes" id="UP000499080"/>
    </source>
</evidence>
<evidence type="ECO:0000313" key="1">
    <source>
        <dbReference type="EMBL" id="GBN60658.1"/>
    </source>
</evidence>
<name>A0A4Y2Q922_ARAVE</name>
<dbReference type="EMBL" id="BGPR01013442">
    <property type="protein sequence ID" value="GBN60658.1"/>
    <property type="molecule type" value="Genomic_DNA"/>
</dbReference>
<keyword evidence="2" id="KW-1185">Reference proteome</keyword>
<accession>A0A4Y2Q922</accession>